<dbReference type="AlphaFoldDB" id="A0A9P8GI09"/>
<reference evidence="2" key="2">
    <citation type="submission" date="2021-08" db="EMBL/GenBank/DDBJ databases">
        <authorList>
            <person name="Gostincar C."/>
            <person name="Sun X."/>
            <person name="Song Z."/>
            <person name="Gunde-Cimerman N."/>
        </authorList>
    </citation>
    <scope>NUCLEOTIDE SEQUENCE</scope>
    <source>
        <strain evidence="2">EXF-8016</strain>
    </source>
</reference>
<protein>
    <submittedName>
        <fullName evidence="2">Uncharacterized protein</fullName>
    </submittedName>
</protein>
<feature type="non-terminal residue" evidence="2">
    <location>
        <position position="213"/>
    </location>
</feature>
<feature type="compositionally biased region" description="Basic and acidic residues" evidence="1">
    <location>
        <begin position="178"/>
        <end position="202"/>
    </location>
</feature>
<name>A0A9P8GI09_AURME</name>
<evidence type="ECO:0000313" key="2">
    <source>
        <dbReference type="EMBL" id="KAH0222334.1"/>
    </source>
</evidence>
<comment type="caution">
    <text evidence="2">The sequence shown here is derived from an EMBL/GenBank/DDBJ whole genome shotgun (WGS) entry which is preliminary data.</text>
</comment>
<dbReference type="EMBL" id="JAHFYH010000028">
    <property type="protein sequence ID" value="KAH0222334.1"/>
    <property type="molecule type" value="Genomic_DNA"/>
</dbReference>
<reference evidence="2" key="1">
    <citation type="journal article" date="2021" name="J Fungi (Basel)">
        <title>Virulence traits and population genomics of the black yeast Aureobasidium melanogenum.</title>
        <authorList>
            <person name="Cernosa A."/>
            <person name="Sun X."/>
            <person name="Gostincar C."/>
            <person name="Fang C."/>
            <person name="Gunde-Cimerman N."/>
            <person name="Song Z."/>
        </authorList>
    </citation>
    <scope>NUCLEOTIDE SEQUENCE</scope>
    <source>
        <strain evidence="2">EXF-8016</strain>
    </source>
</reference>
<organism evidence="2 3">
    <name type="scientific">Aureobasidium melanogenum</name>
    <name type="common">Aureobasidium pullulans var. melanogenum</name>
    <dbReference type="NCBI Taxonomy" id="46634"/>
    <lineage>
        <taxon>Eukaryota</taxon>
        <taxon>Fungi</taxon>
        <taxon>Dikarya</taxon>
        <taxon>Ascomycota</taxon>
        <taxon>Pezizomycotina</taxon>
        <taxon>Dothideomycetes</taxon>
        <taxon>Dothideomycetidae</taxon>
        <taxon>Dothideales</taxon>
        <taxon>Saccotheciaceae</taxon>
        <taxon>Aureobasidium</taxon>
    </lineage>
</organism>
<dbReference type="OrthoDB" id="3934310at2759"/>
<dbReference type="Proteomes" id="UP000767238">
    <property type="component" value="Unassembled WGS sequence"/>
</dbReference>
<feature type="region of interest" description="Disordered" evidence="1">
    <location>
        <begin position="162"/>
        <end position="213"/>
    </location>
</feature>
<proteinExistence type="predicted"/>
<sequence length="213" mass="23939">MPEQQATVGVLMLDEQVIDKHSDHQDAPATDQHAPDDTITRQIQTHRSTSPRHNLDEGLLNDPVKIYTLMLEHFSKGNTKEGEKLAQELMLWGPYPEKVHARLFLAQGTQDALVHARLACKEAAKAIAKYGENDNEKFKLLDLAYRTLAQVKAEEGLGVIEEVEEEDEQVEGGAEANQKIKEKDDQEVKEKDDQRAKEKNGQEVEEGDSGKMI</sequence>
<evidence type="ECO:0000313" key="3">
    <source>
        <dbReference type="Proteomes" id="UP000767238"/>
    </source>
</evidence>
<accession>A0A9P8GI09</accession>
<evidence type="ECO:0000256" key="1">
    <source>
        <dbReference type="SAM" id="MobiDB-lite"/>
    </source>
</evidence>
<gene>
    <name evidence="2" type="ORF">KCV03_g4639</name>
</gene>